<keyword evidence="2" id="KW-0472">Membrane</keyword>
<evidence type="ECO:0000259" key="3">
    <source>
        <dbReference type="Pfam" id="PF02470"/>
    </source>
</evidence>
<proteinExistence type="predicted"/>
<protein>
    <submittedName>
        <fullName evidence="4">MCE family protein</fullName>
    </submittedName>
</protein>
<organism evidence="4 5">
    <name type="scientific">Mucilaginibacter limnophilus</name>
    <dbReference type="NCBI Taxonomy" id="1932778"/>
    <lineage>
        <taxon>Bacteria</taxon>
        <taxon>Pseudomonadati</taxon>
        <taxon>Bacteroidota</taxon>
        <taxon>Sphingobacteriia</taxon>
        <taxon>Sphingobacteriales</taxon>
        <taxon>Sphingobacteriaceae</taxon>
        <taxon>Mucilaginibacter</taxon>
    </lineage>
</organism>
<reference evidence="4 5" key="1">
    <citation type="submission" date="2019-01" db="EMBL/GenBank/DDBJ databases">
        <authorList>
            <person name="Chen W.-M."/>
        </authorList>
    </citation>
    <scope>NUCLEOTIDE SEQUENCE [LARGE SCALE GENOMIC DNA]</scope>
    <source>
        <strain evidence="4 5">YBJ-36</strain>
    </source>
</reference>
<name>A0A3S2ULM6_9SPHI</name>
<accession>A0A3S2ULM6</accession>
<sequence>MKTTSSQKVKIGLFTVAGIAVLVLAIFFIGSRKSLFNSTFGVYGEFKNVSGLQVGNNVRFAGINVGVVENIQIVTDSMVRVDLTINSNVRKFIKKDSKISISSDGLMGDKLIAIAPGGVKTQEPVEQGDRLTAVNPLDVDKIFNKLTRVADNAEKLSSNLSDIVYKINTGKGSIGRLLNDDKIAEDLKGTVKQAKSTIKTVDAATVTLHEDLKAAQHNFLLRGFFKKKEKAAKARQDSIRKAQEKAAKERKKQQEEAAKKAEEERKKQEEEAEKANKK</sequence>
<feature type="region of interest" description="Disordered" evidence="1">
    <location>
        <begin position="232"/>
        <end position="278"/>
    </location>
</feature>
<dbReference type="OrthoDB" id="9771725at2"/>
<keyword evidence="2" id="KW-1133">Transmembrane helix</keyword>
<dbReference type="Proteomes" id="UP000282759">
    <property type="component" value="Unassembled WGS sequence"/>
</dbReference>
<keyword evidence="5" id="KW-1185">Reference proteome</keyword>
<feature type="domain" description="Mce/MlaD" evidence="3">
    <location>
        <begin position="42"/>
        <end position="117"/>
    </location>
</feature>
<gene>
    <name evidence="4" type="ORF">EOD41_04820</name>
</gene>
<evidence type="ECO:0000256" key="2">
    <source>
        <dbReference type="SAM" id="Phobius"/>
    </source>
</evidence>
<evidence type="ECO:0000313" key="5">
    <source>
        <dbReference type="Proteomes" id="UP000282759"/>
    </source>
</evidence>
<dbReference type="InterPro" id="IPR003399">
    <property type="entry name" value="Mce/MlaD"/>
</dbReference>
<evidence type="ECO:0000256" key="1">
    <source>
        <dbReference type="SAM" id="MobiDB-lite"/>
    </source>
</evidence>
<dbReference type="AlphaFoldDB" id="A0A3S2ULM6"/>
<dbReference type="Pfam" id="PF02470">
    <property type="entry name" value="MlaD"/>
    <property type="match status" value="1"/>
</dbReference>
<feature type="transmembrane region" description="Helical" evidence="2">
    <location>
        <begin position="12"/>
        <end position="30"/>
    </location>
</feature>
<comment type="caution">
    <text evidence="4">The sequence shown here is derived from an EMBL/GenBank/DDBJ whole genome shotgun (WGS) entry which is preliminary data.</text>
</comment>
<dbReference type="EMBL" id="SACK01000002">
    <property type="protein sequence ID" value="RVU01292.1"/>
    <property type="molecule type" value="Genomic_DNA"/>
</dbReference>
<dbReference type="PANTHER" id="PTHR33371">
    <property type="entry name" value="INTERMEMBRANE PHOSPHOLIPID TRANSPORT SYSTEM BINDING PROTEIN MLAD-RELATED"/>
    <property type="match status" value="1"/>
</dbReference>
<dbReference type="PANTHER" id="PTHR33371:SF4">
    <property type="entry name" value="INTERMEMBRANE PHOSPHOLIPID TRANSPORT SYSTEM BINDING PROTEIN MLAD"/>
    <property type="match status" value="1"/>
</dbReference>
<keyword evidence="2" id="KW-0812">Transmembrane</keyword>
<evidence type="ECO:0000313" key="4">
    <source>
        <dbReference type="EMBL" id="RVU01292.1"/>
    </source>
</evidence>
<dbReference type="RefSeq" id="WP_127703667.1">
    <property type="nucleotide sequence ID" value="NZ_SACK01000002.1"/>
</dbReference>
<dbReference type="InterPro" id="IPR052336">
    <property type="entry name" value="MlaD_Phospholipid_Transporter"/>
</dbReference>